<proteinExistence type="predicted"/>
<comment type="caution">
    <text evidence="2">The sequence shown here is derived from an EMBL/GenBank/DDBJ whole genome shotgun (WGS) entry which is preliminary data.</text>
</comment>
<gene>
    <name evidence="2" type="ORF">GCM10011366_13150</name>
</gene>
<evidence type="ECO:0000256" key="1">
    <source>
        <dbReference type="SAM" id="MobiDB-lite"/>
    </source>
</evidence>
<feature type="region of interest" description="Disordered" evidence="1">
    <location>
        <begin position="1"/>
        <end position="59"/>
    </location>
</feature>
<sequence>MFAPPNLRRGASEGVRDTPALPPEPCRPNPAARSPQPPRRGGQSASSSASTSSEMSALE</sequence>
<reference evidence="2" key="2">
    <citation type="submission" date="2020-09" db="EMBL/GenBank/DDBJ databases">
        <authorList>
            <person name="Sun Q."/>
            <person name="Zhou Y."/>
        </authorList>
    </citation>
    <scope>NUCLEOTIDE SEQUENCE</scope>
    <source>
        <strain evidence="2">CGMCC 1.12160</strain>
    </source>
</reference>
<name>A0A917BK47_9MICO</name>
<organism evidence="2 3">
    <name type="scientific">Ornithinimicrobium tianjinense</name>
    <dbReference type="NCBI Taxonomy" id="1195761"/>
    <lineage>
        <taxon>Bacteria</taxon>
        <taxon>Bacillati</taxon>
        <taxon>Actinomycetota</taxon>
        <taxon>Actinomycetes</taxon>
        <taxon>Micrococcales</taxon>
        <taxon>Ornithinimicrobiaceae</taxon>
        <taxon>Ornithinimicrobium</taxon>
    </lineage>
</organism>
<keyword evidence="3" id="KW-1185">Reference proteome</keyword>
<feature type="compositionally biased region" description="Low complexity" evidence="1">
    <location>
        <begin position="44"/>
        <end position="59"/>
    </location>
</feature>
<dbReference type="Proteomes" id="UP000605670">
    <property type="component" value="Unassembled WGS sequence"/>
</dbReference>
<dbReference type="AlphaFoldDB" id="A0A917BK47"/>
<dbReference type="EMBL" id="BMEM01000001">
    <property type="protein sequence ID" value="GGF46778.1"/>
    <property type="molecule type" value="Genomic_DNA"/>
</dbReference>
<reference evidence="2" key="1">
    <citation type="journal article" date="2014" name="Int. J. Syst. Evol. Microbiol.">
        <title>Complete genome sequence of Corynebacterium casei LMG S-19264T (=DSM 44701T), isolated from a smear-ripened cheese.</title>
        <authorList>
            <consortium name="US DOE Joint Genome Institute (JGI-PGF)"/>
            <person name="Walter F."/>
            <person name="Albersmeier A."/>
            <person name="Kalinowski J."/>
            <person name="Ruckert C."/>
        </authorList>
    </citation>
    <scope>NUCLEOTIDE SEQUENCE</scope>
    <source>
        <strain evidence="2">CGMCC 1.12160</strain>
    </source>
</reference>
<evidence type="ECO:0000313" key="2">
    <source>
        <dbReference type="EMBL" id="GGF46778.1"/>
    </source>
</evidence>
<accession>A0A917BK47</accession>
<evidence type="ECO:0000313" key="3">
    <source>
        <dbReference type="Proteomes" id="UP000605670"/>
    </source>
</evidence>
<protein>
    <submittedName>
        <fullName evidence="2">Uncharacterized protein</fullName>
    </submittedName>
</protein>